<evidence type="ECO:0000313" key="2">
    <source>
        <dbReference type="Proteomes" id="UP001497444"/>
    </source>
</evidence>
<evidence type="ECO:0008006" key="3">
    <source>
        <dbReference type="Google" id="ProtNLM"/>
    </source>
</evidence>
<gene>
    <name evidence="1" type="ORF">CSSPJE1EN1_LOCUS2096</name>
</gene>
<dbReference type="EMBL" id="OZ020105">
    <property type="protein sequence ID" value="CAK9256618.1"/>
    <property type="molecule type" value="Genomic_DNA"/>
</dbReference>
<dbReference type="Proteomes" id="UP001497444">
    <property type="component" value="Chromosome 10"/>
</dbReference>
<protein>
    <recommendedName>
        <fullName evidence="3">Transposase</fullName>
    </recommendedName>
</protein>
<dbReference type="PANTHER" id="PTHR37067">
    <property type="entry name" value="PX DOMAIN-CONTAINING PROTEIN"/>
    <property type="match status" value="1"/>
</dbReference>
<evidence type="ECO:0000313" key="1">
    <source>
        <dbReference type="EMBL" id="CAK9256618.1"/>
    </source>
</evidence>
<proteinExistence type="predicted"/>
<dbReference type="SUPFAM" id="SSF53098">
    <property type="entry name" value="Ribonuclease H-like"/>
    <property type="match status" value="1"/>
</dbReference>
<dbReference type="InterPro" id="IPR012337">
    <property type="entry name" value="RNaseH-like_sf"/>
</dbReference>
<keyword evidence="2" id="KW-1185">Reference proteome</keyword>
<dbReference type="PANTHER" id="PTHR37067:SF3">
    <property type="entry name" value="PX DOMAIN-CONTAINING PROTEIN"/>
    <property type="match status" value="1"/>
</dbReference>
<sequence>MSRKTPFQLPHALEFGLLISGRDTKSLVISVMCRFCACFKRAEQLGAKRQWTENTNCFFVLTTTWTCCPWRNSMALFKKVPDTTTSYCITIRNVKRFELALDHTSIGLSFRQSSDVIDQHKEAFGNAKLVGLNDHIVSQYVRVGVAINLQRILDILSSPCIWSFTLAADSSTHRFVSYLDIQIRVCPNGSLENLHLIAVPFYDRHTAENIAAMICHILDALHARWRSKIIAFNTDGENTMTGRHAGVVTRIDHECETKLMRIWCAPHQIDLVVKDVSHSLNDGLFYKTAHDFSVHLRRQQNLQLEMGSTCPKDTNRWVHLERMLSWMLEHRRQLLIWIDEKKPASAPDDSWWLMMGGVRPLLELVNVTLVILQNLILLQQTSEIENLVGHLVSTMNMELVGTDDAFDAMQVSKFIVVDHWRVKIENVSRHLHNQGSWARNMFLVLDAANQTSILKEIAHFGLKLVQGISAIQAERNSNNKAALDFGIPVMPFQLVEMAPCDFIDLVLDPYRSQLAKFWPDEKIDFIERHQQELFNAYKREPGSKLLIDKHDHTTFFSTGWDDLKGRFEHLRMFCGGLANAFANITSVESDFSNLKWEKDDFRQSMMNLTLEGISQAKQRRVVMGIPVPIGFDDAVGPNRTSNSHFYNLHHEN</sequence>
<reference evidence="1" key="1">
    <citation type="submission" date="2024-02" db="EMBL/GenBank/DDBJ databases">
        <authorList>
            <consortium name="ELIXIR-Norway"/>
            <consortium name="Elixir Norway"/>
        </authorList>
    </citation>
    <scope>NUCLEOTIDE SEQUENCE</scope>
</reference>
<accession>A0ABP0VS46</accession>
<name>A0ABP0VS46_9BRYO</name>
<organism evidence="1 2">
    <name type="scientific">Sphagnum jensenii</name>
    <dbReference type="NCBI Taxonomy" id="128206"/>
    <lineage>
        <taxon>Eukaryota</taxon>
        <taxon>Viridiplantae</taxon>
        <taxon>Streptophyta</taxon>
        <taxon>Embryophyta</taxon>
        <taxon>Bryophyta</taxon>
        <taxon>Sphagnophytina</taxon>
        <taxon>Sphagnopsida</taxon>
        <taxon>Sphagnales</taxon>
        <taxon>Sphagnaceae</taxon>
        <taxon>Sphagnum</taxon>
    </lineage>
</organism>